<reference evidence="2" key="1">
    <citation type="journal article" date="2020" name="Fungal Divers.">
        <title>Resolving the Mortierellaceae phylogeny through synthesis of multi-gene phylogenetics and phylogenomics.</title>
        <authorList>
            <person name="Vandepol N."/>
            <person name="Liber J."/>
            <person name="Desiro A."/>
            <person name="Na H."/>
            <person name="Kennedy M."/>
            <person name="Barry K."/>
            <person name="Grigoriev I.V."/>
            <person name="Miller A.N."/>
            <person name="O'Donnell K."/>
            <person name="Stajich J.E."/>
            <person name="Bonito G."/>
        </authorList>
    </citation>
    <scope>NUCLEOTIDE SEQUENCE</scope>
    <source>
        <strain evidence="2">NRRL 28262</strain>
    </source>
</reference>
<evidence type="ECO:0000313" key="2">
    <source>
        <dbReference type="EMBL" id="KAG0259333.1"/>
    </source>
</evidence>
<dbReference type="AlphaFoldDB" id="A0AAD4D4E1"/>
<feature type="compositionally biased region" description="Acidic residues" evidence="1">
    <location>
        <begin position="133"/>
        <end position="153"/>
    </location>
</feature>
<evidence type="ECO:0000256" key="1">
    <source>
        <dbReference type="SAM" id="MobiDB-lite"/>
    </source>
</evidence>
<name>A0AAD4D4E1_9FUNG</name>
<evidence type="ECO:0000313" key="3">
    <source>
        <dbReference type="Proteomes" id="UP001194580"/>
    </source>
</evidence>
<gene>
    <name evidence="2" type="ORF">BGZ95_004713</name>
</gene>
<accession>A0AAD4D4E1</accession>
<dbReference type="Gene3D" id="3.80.10.10">
    <property type="entry name" value="Ribonuclease Inhibitor"/>
    <property type="match status" value="1"/>
</dbReference>
<feature type="region of interest" description="Disordered" evidence="1">
    <location>
        <begin position="126"/>
        <end position="160"/>
    </location>
</feature>
<dbReference type="EMBL" id="JAAAIL010002203">
    <property type="protein sequence ID" value="KAG0259333.1"/>
    <property type="molecule type" value="Genomic_DNA"/>
</dbReference>
<dbReference type="InterPro" id="IPR032675">
    <property type="entry name" value="LRR_dom_sf"/>
</dbReference>
<proteinExistence type="predicted"/>
<feature type="non-terminal residue" evidence="2">
    <location>
        <position position="321"/>
    </location>
</feature>
<keyword evidence="3" id="KW-1185">Reference proteome</keyword>
<organism evidence="2 3">
    <name type="scientific">Linnemannia exigua</name>
    <dbReference type="NCBI Taxonomy" id="604196"/>
    <lineage>
        <taxon>Eukaryota</taxon>
        <taxon>Fungi</taxon>
        <taxon>Fungi incertae sedis</taxon>
        <taxon>Mucoromycota</taxon>
        <taxon>Mortierellomycotina</taxon>
        <taxon>Mortierellomycetes</taxon>
        <taxon>Mortierellales</taxon>
        <taxon>Mortierellaceae</taxon>
        <taxon>Linnemannia</taxon>
    </lineage>
</organism>
<dbReference type="SUPFAM" id="SSF81383">
    <property type="entry name" value="F-box domain"/>
    <property type="match status" value="1"/>
</dbReference>
<comment type="caution">
    <text evidence="2">The sequence shown here is derived from an EMBL/GenBank/DDBJ whole genome shotgun (WGS) entry which is preliminary data.</text>
</comment>
<dbReference type="Proteomes" id="UP001194580">
    <property type="component" value="Unassembled WGS sequence"/>
</dbReference>
<evidence type="ECO:0008006" key="4">
    <source>
        <dbReference type="Google" id="ProtNLM"/>
    </source>
</evidence>
<sequence length="321" mass="36223">MFSRALNLVSRSLASQRPAHGNPDPDGTRSSNPSEDPLNNYALDSKSATARVLALPEILERIGSFLDRSSLLYCLVVSHHFYESLLPVLWFSIQLRIAHPGFSKVFEQLEKNLCRVRDLTIEDITTGFRGEPDDSSDSDGNGNEDDDDNDSMDGEGSRRETRGATFRGYFHRLRAIEVLVRNDLSLLQYLTIDCGFPANSASTTVSILNNCMGKFSGLRHMDIGLLSSTRDKNYIHHILDTYPSLETLRVAWSHQSPLLTEDQGPLGVQQQDQPPKRLSLRRLDLVGLQWPEQDFFRLVQQCPHLEELTILGPSKAPWDWT</sequence>
<protein>
    <recommendedName>
        <fullName evidence="4">F-box domain-containing protein</fullName>
    </recommendedName>
</protein>
<dbReference type="InterPro" id="IPR036047">
    <property type="entry name" value="F-box-like_dom_sf"/>
</dbReference>
<feature type="region of interest" description="Disordered" evidence="1">
    <location>
        <begin position="13"/>
        <end position="39"/>
    </location>
</feature>